<dbReference type="AlphaFoldDB" id="A0A1C3ZE32"/>
<dbReference type="RefSeq" id="WP_156416134.1">
    <property type="nucleotide sequence ID" value="NZ_FMAU01000001.1"/>
</dbReference>
<proteinExistence type="predicted"/>
<organism evidence="2 3">
    <name type="scientific">[Bacillus] enclensis</name>
    <dbReference type="NCBI Taxonomy" id="1402860"/>
    <lineage>
        <taxon>Bacteria</taxon>
        <taxon>Bacillati</taxon>
        <taxon>Bacillota</taxon>
        <taxon>Bacilli</taxon>
        <taxon>Bacillales</taxon>
        <taxon>Bacillaceae</taxon>
        <taxon>Rossellomorea</taxon>
    </lineage>
</organism>
<dbReference type="EMBL" id="FMAU01000001">
    <property type="protein sequence ID" value="SCB80645.1"/>
    <property type="molecule type" value="Genomic_DNA"/>
</dbReference>
<accession>A0A1C3ZE32</accession>
<dbReference type="OrthoDB" id="2942862at2"/>
<evidence type="ECO:0000313" key="2">
    <source>
        <dbReference type="EMBL" id="SCB80645.1"/>
    </source>
</evidence>
<protein>
    <submittedName>
        <fullName evidence="2">Uncharacterized protein</fullName>
    </submittedName>
</protein>
<sequence>MHDEKNQSDKEQVVGFEGPGKAVNYFDPYPDEDKVNYKNAEHGEEIKQNE</sequence>
<gene>
    <name evidence="2" type="ORF">GA0061094_0626</name>
</gene>
<feature type="compositionally biased region" description="Basic and acidic residues" evidence="1">
    <location>
        <begin position="31"/>
        <end position="50"/>
    </location>
</feature>
<evidence type="ECO:0000256" key="1">
    <source>
        <dbReference type="SAM" id="MobiDB-lite"/>
    </source>
</evidence>
<name>A0A1C3ZE32_9BACI</name>
<evidence type="ECO:0000313" key="3">
    <source>
        <dbReference type="Proteomes" id="UP000181997"/>
    </source>
</evidence>
<dbReference type="Proteomes" id="UP000181997">
    <property type="component" value="Unassembled WGS sequence"/>
</dbReference>
<keyword evidence="3" id="KW-1185">Reference proteome</keyword>
<feature type="compositionally biased region" description="Basic and acidic residues" evidence="1">
    <location>
        <begin position="1"/>
        <end position="12"/>
    </location>
</feature>
<reference evidence="3" key="1">
    <citation type="submission" date="2016-08" db="EMBL/GenBank/DDBJ databases">
        <authorList>
            <person name="Varghese N."/>
            <person name="Submissions Spin"/>
        </authorList>
    </citation>
    <scope>NUCLEOTIDE SEQUENCE [LARGE SCALE GENOMIC DNA]</scope>
    <source>
        <strain evidence="3">SGD-1123</strain>
    </source>
</reference>
<feature type="region of interest" description="Disordered" evidence="1">
    <location>
        <begin position="1"/>
        <end position="50"/>
    </location>
</feature>